<feature type="transmembrane region" description="Helical" evidence="1">
    <location>
        <begin position="230"/>
        <end position="249"/>
    </location>
</feature>
<accession>A0A1H0Q9C4</accession>
<organism evidence="2 3">
    <name type="scientific">Litchfieldia salsa</name>
    <dbReference type="NCBI Taxonomy" id="930152"/>
    <lineage>
        <taxon>Bacteria</taxon>
        <taxon>Bacillati</taxon>
        <taxon>Bacillota</taxon>
        <taxon>Bacilli</taxon>
        <taxon>Bacillales</taxon>
        <taxon>Bacillaceae</taxon>
        <taxon>Litchfieldia</taxon>
    </lineage>
</organism>
<keyword evidence="1" id="KW-1133">Transmembrane helix</keyword>
<feature type="transmembrane region" description="Helical" evidence="1">
    <location>
        <begin position="205"/>
        <end position="224"/>
    </location>
</feature>
<proteinExistence type="predicted"/>
<keyword evidence="3" id="KW-1185">Reference proteome</keyword>
<feature type="transmembrane region" description="Helical" evidence="1">
    <location>
        <begin position="121"/>
        <end position="138"/>
    </location>
</feature>
<protein>
    <submittedName>
        <fullName evidence="2">ABC-2 type transport system permease protein</fullName>
    </submittedName>
</protein>
<evidence type="ECO:0000313" key="2">
    <source>
        <dbReference type="EMBL" id="SDP13993.1"/>
    </source>
</evidence>
<gene>
    <name evidence="2" type="ORF">SAMN05216565_101664</name>
</gene>
<feature type="transmembrane region" description="Helical" evidence="1">
    <location>
        <begin position="21"/>
        <end position="44"/>
    </location>
</feature>
<feature type="transmembrane region" description="Helical" evidence="1">
    <location>
        <begin position="150"/>
        <end position="174"/>
    </location>
</feature>
<feature type="transmembrane region" description="Helical" evidence="1">
    <location>
        <begin position="64"/>
        <end position="85"/>
    </location>
</feature>
<dbReference type="RefSeq" id="WP_238457154.1">
    <property type="nucleotide sequence ID" value="NZ_FNJU01000001.1"/>
</dbReference>
<dbReference type="Pfam" id="PF06182">
    <property type="entry name" value="ABC2_membrane_6"/>
    <property type="match status" value="1"/>
</dbReference>
<evidence type="ECO:0000313" key="3">
    <source>
        <dbReference type="Proteomes" id="UP000199159"/>
    </source>
</evidence>
<keyword evidence="1" id="KW-0812">Transmembrane</keyword>
<dbReference type="EMBL" id="FNJU01000001">
    <property type="protein sequence ID" value="SDP13993.1"/>
    <property type="molecule type" value="Genomic_DNA"/>
</dbReference>
<evidence type="ECO:0000256" key="1">
    <source>
        <dbReference type="SAM" id="Phobius"/>
    </source>
</evidence>
<feature type="transmembrane region" description="Helical" evidence="1">
    <location>
        <begin position="97"/>
        <end position="115"/>
    </location>
</feature>
<dbReference type="STRING" id="930152.SAMN05216565_101664"/>
<dbReference type="PANTHER" id="PTHR36833">
    <property type="entry name" value="SLR0610 PROTEIN-RELATED"/>
    <property type="match status" value="1"/>
</dbReference>
<reference evidence="3" key="1">
    <citation type="submission" date="2016-10" db="EMBL/GenBank/DDBJ databases">
        <authorList>
            <person name="Varghese N."/>
            <person name="Submissions S."/>
        </authorList>
    </citation>
    <scope>NUCLEOTIDE SEQUENCE [LARGE SCALE GENOMIC DNA]</scope>
    <source>
        <strain evidence="3">IBRC-M10078</strain>
    </source>
</reference>
<dbReference type="AlphaFoldDB" id="A0A1H0Q9C4"/>
<dbReference type="Proteomes" id="UP000199159">
    <property type="component" value="Unassembled WGS sequence"/>
</dbReference>
<keyword evidence="1" id="KW-0472">Membrane</keyword>
<name>A0A1H0Q9C4_9BACI</name>
<dbReference type="InterPro" id="IPR010390">
    <property type="entry name" value="ABC-2_transporter-like"/>
</dbReference>
<dbReference type="PANTHER" id="PTHR36833:SF1">
    <property type="entry name" value="INTEGRAL MEMBRANE TRANSPORT PROTEIN"/>
    <property type="match status" value="1"/>
</dbReference>
<sequence>MMKSVFRCYITVMKTRLSEKMAYRGDFFISMIMMLIGDMILPLVTYLVYRTGASFPGWTLEEVIVIQGVFLLAKGIAFPFFFGMISMTLQQVREGTYDFLLLKPRSTLFLTLILSFELNDFGRLLSGGVLFGISISILPKLGMTEWLHFLLLFICAVMVLFAFSLFFSGILFKWVGSSRVFDIFDSISMFGFYPGTIYSSKLQHVLLYIIPILMIGFIPAATLLNRPIDGLIYSVISSLLLLTAGLFFWHMMLKKYTSAGG</sequence>